<feature type="region of interest" description="Disordered" evidence="1">
    <location>
        <begin position="244"/>
        <end position="270"/>
    </location>
</feature>
<proteinExistence type="predicted"/>
<evidence type="ECO:0000256" key="1">
    <source>
        <dbReference type="SAM" id="MobiDB-lite"/>
    </source>
</evidence>
<reference evidence="2" key="1">
    <citation type="submission" date="2021-02" db="EMBL/GenBank/DDBJ databases">
        <authorList>
            <person name="Dougan E. K."/>
            <person name="Rhodes N."/>
            <person name="Thang M."/>
            <person name="Chan C."/>
        </authorList>
    </citation>
    <scope>NUCLEOTIDE SEQUENCE</scope>
</reference>
<feature type="non-terminal residue" evidence="2">
    <location>
        <position position="418"/>
    </location>
</feature>
<accession>A0A812SZ71</accession>
<organism evidence="2 3">
    <name type="scientific">Symbiodinium pilosum</name>
    <name type="common">Dinoflagellate</name>
    <dbReference type="NCBI Taxonomy" id="2952"/>
    <lineage>
        <taxon>Eukaryota</taxon>
        <taxon>Sar</taxon>
        <taxon>Alveolata</taxon>
        <taxon>Dinophyceae</taxon>
        <taxon>Suessiales</taxon>
        <taxon>Symbiodiniaceae</taxon>
        <taxon>Symbiodinium</taxon>
    </lineage>
</organism>
<dbReference type="OrthoDB" id="419506at2759"/>
<protein>
    <submittedName>
        <fullName evidence="2">Uncharacterized protein</fullName>
    </submittedName>
</protein>
<evidence type="ECO:0000313" key="2">
    <source>
        <dbReference type="EMBL" id="CAE7499537.1"/>
    </source>
</evidence>
<dbReference type="AlphaFoldDB" id="A0A812SZ71"/>
<feature type="compositionally biased region" description="Acidic residues" evidence="1">
    <location>
        <begin position="73"/>
        <end position="93"/>
    </location>
</feature>
<dbReference type="Proteomes" id="UP000649617">
    <property type="component" value="Unassembled WGS sequence"/>
</dbReference>
<sequence>MVHRVLEGLRDEAFELARDIGLTRQESLVIKACAQDIKSFESEDEEYDEEEYPEEDSYSYYPEAYPAMGGHDDDNDPDQDPDEDLDEEFEDYELDESEATALNAMEELEDSSEGGHAIQLMLAANAAFGKARGKNKGKSKGKGKGKGKVVRSNLTLEQRRDKLRALKAKSKCLRCGGTGHWAGDPECKFPTNQGGKGAPVKRQAHVALIQGSASDGIHVGAGAPGVGFVVDANPQPLPPNPKALATAKAKPGSSYGRSSASTAVAAPPGPMEMAGGDRKFYLGQHKGKTFEQVSHDTAYVRWAKSQADPSNQLKDFLTWFDRYYLLTDGDSTAELSVSRTFCRQCGTFVDEVPAEFQKQRRDAATSVLNASADVIDTVGALTAEDASADLDPAVVESIMGRFNEIVVDATLSGERINP</sequence>
<dbReference type="EMBL" id="CAJNIZ010027334">
    <property type="protein sequence ID" value="CAE7499537.1"/>
    <property type="molecule type" value="Genomic_DNA"/>
</dbReference>
<feature type="compositionally biased region" description="Acidic residues" evidence="1">
    <location>
        <begin position="42"/>
        <end position="57"/>
    </location>
</feature>
<name>A0A812SZ71_SYMPI</name>
<keyword evidence="3" id="KW-1185">Reference proteome</keyword>
<evidence type="ECO:0000313" key="3">
    <source>
        <dbReference type="Proteomes" id="UP000649617"/>
    </source>
</evidence>
<comment type="caution">
    <text evidence="2">The sequence shown here is derived from an EMBL/GenBank/DDBJ whole genome shotgun (WGS) entry which is preliminary data.</text>
</comment>
<gene>
    <name evidence="2" type="ORF">SPIL2461_LOCUS12918</name>
</gene>
<feature type="compositionally biased region" description="Low complexity" evidence="1">
    <location>
        <begin position="58"/>
        <end position="67"/>
    </location>
</feature>
<feature type="region of interest" description="Disordered" evidence="1">
    <location>
        <begin position="39"/>
        <end position="93"/>
    </location>
</feature>